<evidence type="ECO:0000256" key="8">
    <source>
        <dbReference type="HAMAP-Rule" id="MF_00238"/>
    </source>
</evidence>
<feature type="domain" description="Cytidylate kinase" evidence="9">
    <location>
        <begin position="17"/>
        <end position="216"/>
    </location>
</feature>
<dbReference type="HOGENOM" id="CLU_079959_0_1_5"/>
<evidence type="ECO:0000256" key="6">
    <source>
        <dbReference type="ARBA" id="ARBA00047615"/>
    </source>
</evidence>
<dbReference type="InterPro" id="IPR027417">
    <property type="entry name" value="P-loop_NTPase"/>
</dbReference>
<keyword evidence="4 8" id="KW-0418">Kinase</keyword>
<reference evidence="11" key="1">
    <citation type="submission" date="2008-12" db="EMBL/GenBank/DDBJ databases">
        <title>Complete sequence of chromosome of Methylobacterium chloromethanicum CM4.</title>
        <authorList>
            <consortium name="US DOE Joint Genome Institute"/>
            <person name="Lucas S."/>
            <person name="Copeland A."/>
            <person name="Lapidus A."/>
            <person name="Glavina del Rio T."/>
            <person name="Dalin E."/>
            <person name="Tice H."/>
            <person name="Bruce D."/>
            <person name="Goodwin L."/>
            <person name="Pitluck S."/>
            <person name="Chertkov O."/>
            <person name="Brettin T."/>
            <person name="Detter J.C."/>
            <person name="Han C."/>
            <person name="Larimer F."/>
            <person name="Land M."/>
            <person name="Hauser L."/>
            <person name="Kyrpides N."/>
            <person name="Mikhailova N."/>
            <person name="Marx C."/>
            <person name="Richardson P."/>
        </authorList>
    </citation>
    <scope>NUCLEOTIDE SEQUENCE [LARGE SCALE GENOMIC DNA]</scope>
    <source>
        <strain evidence="11">CM4 / NCIMB 13688</strain>
    </source>
</reference>
<dbReference type="RefSeq" id="WP_015950859.1">
    <property type="nucleotide sequence ID" value="NC_011757.1"/>
</dbReference>
<organism evidence="10 11">
    <name type="scientific">Methylorubrum extorquens (strain CM4 / NCIMB 13688)</name>
    <name type="common">Methylobacterium extorquens</name>
    <dbReference type="NCBI Taxonomy" id="440085"/>
    <lineage>
        <taxon>Bacteria</taxon>
        <taxon>Pseudomonadati</taxon>
        <taxon>Pseudomonadota</taxon>
        <taxon>Alphaproteobacteria</taxon>
        <taxon>Hyphomicrobiales</taxon>
        <taxon>Methylobacteriaceae</taxon>
        <taxon>Methylorubrum</taxon>
    </lineage>
</organism>
<evidence type="ECO:0000256" key="5">
    <source>
        <dbReference type="ARBA" id="ARBA00022840"/>
    </source>
</evidence>
<dbReference type="GO" id="GO:0006220">
    <property type="term" value="P:pyrimidine nucleotide metabolic process"/>
    <property type="evidence" value="ECO:0007669"/>
    <property type="project" value="UniProtKB-UniRule"/>
</dbReference>
<dbReference type="KEGG" id="mch:Mchl_2406"/>
<dbReference type="Proteomes" id="UP000002385">
    <property type="component" value="Chromosome"/>
</dbReference>
<dbReference type="InterPro" id="IPR011994">
    <property type="entry name" value="Cytidylate_kinase_dom"/>
</dbReference>
<reference evidence="10 11" key="2">
    <citation type="journal article" date="2012" name="J. Bacteriol.">
        <title>Complete genome sequences of six strains of the genus Methylobacterium.</title>
        <authorList>
            <person name="Marx C.J."/>
            <person name="Bringel F."/>
            <person name="Chistoserdova L."/>
            <person name="Moulin L."/>
            <person name="Farhan Ul Haque M."/>
            <person name="Fleischman D.E."/>
            <person name="Gruffaz C."/>
            <person name="Jourand P."/>
            <person name="Knief C."/>
            <person name="Lee M.C."/>
            <person name="Muller E.E."/>
            <person name="Nadalig T."/>
            <person name="Peyraud R."/>
            <person name="Roselli S."/>
            <person name="Russ L."/>
            <person name="Goodwin L.A."/>
            <person name="Ivanova N."/>
            <person name="Kyrpides N."/>
            <person name="Lajus A."/>
            <person name="Land M.L."/>
            <person name="Medigue C."/>
            <person name="Mikhailova N."/>
            <person name="Nolan M."/>
            <person name="Woyke T."/>
            <person name="Stolyar S."/>
            <person name="Vorholt J.A."/>
            <person name="Vuilleumier S."/>
        </authorList>
    </citation>
    <scope>NUCLEOTIDE SEQUENCE [LARGE SCALE GENOMIC DNA]</scope>
    <source>
        <strain evidence="11">CM4 / NCIMB 13688</strain>
    </source>
</reference>
<evidence type="ECO:0000256" key="7">
    <source>
        <dbReference type="ARBA" id="ARBA00048478"/>
    </source>
</evidence>
<dbReference type="GO" id="GO:0005737">
    <property type="term" value="C:cytoplasm"/>
    <property type="evidence" value="ECO:0007669"/>
    <property type="project" value="UniProtKB-SubCell"/>
</dbReference>
<accession>B7KZL7</accession>
<keyword evidence="3 8" id="KW-0547">Nucleotide-binding</keyword>
<dbReference type="AlphaFoldDB" id="B7KZL7"/>
<evidence type="ECO:0000259" key="9">
    <source>
        <dbReference type="Pfam" id="PF02224"/>
    </source>
</evidence>
<evidence type="ECO:0000256" key="1">
    <source>
        <dbReference type="ARBA" id="ARBA00009427"/>
    </source>
</evidence>
<feature type="binding site" evidence="8">
    <location>
        <begin position="21"/>
        <end position="29"/>
    </location>
    <ligand>
        <name>ATP</name>
        <dbReference type="ChEBI" id="CHEBI:30616"/>
    </ligand>
</feature>
<dbReference type="EC" id="2.7.4.25" evidence="8"/>
<dbReference type="InterPro" id="IPR003136">
    <property type="entry name" value="Cytidylate_kin"/>
</dbReference>
<comment type="similarity">
    <text evidence="1 8">Belongs to the cytidylate kinase family. Type 1 subfamily.</text>
</comment>
<sequence length="222" mass="23484">MIPDDIAVHRDNAPLVIAIDGPAASGKGTLAKRLALHYGLPHLDTGLLYRAVALTLLDAGGDLDDTGAAARAASDLSAERLTDPRLRERAMGEAASRVSSVPEVRAALLSWQRRFAEAAEGAVLDGRDIGTVVCPDARVKLFITAAPEERARRRHRELLGRGEETTLAAILADIRARDARDSSRAAAPLKAAEDAVVLDTTELDAEAAFAEAVAIVERLKAA</sequence>
<comment type="catalytic activity">
    <reaction evidence="7 8">
        <text>CMP + ATP = CDP + ADP</text>
        <dbReference type="Rhea" id="RHEA:11600"/>
        <dbReference type="ChEBI" id="CHEBI:30616"/>
        <dbReference type="ChEBI" id="CHEBI:58069"/>
        <dbReference type="ChEBI" id="CHEBI:60377"/>
        <dbReference type="ChEBI" id="CHEBI:456216"/>
        <dbReference type="EC" id="2.7.4.25"/>
    </reaction>
</comment>
<dbReference type="CDD" id="cd02020">
    <property type="entry name" value="CMPK"/>
    <property type="match status" value="1"/>
</dbReference>
<dbReference type="Pfam" id="PF02224">
    <property type="entry name" value="Cytidylate_kin"/>
    <property type="match status" value="1"/>
</dbReference>
<evidence type="ECO:0000313" key="11">
    <source>
        <dbReference type="Proteomes" id="UP000002385"/>
    </source>
</evidence>
<dbReference type="EMBL" id="CP001298">
    <property type="protein sequence ID" value="ACK83249.1"/>
    <property type="molecule type" value="Genomic_DNA"/>
</dbReference>
<keyword evidence="8" id="KW-0963">Cytoplasm</keyword>
<dbReference type="Gene3D" id="3.40.50.300">
    <property type="entry name" value="P-loop containing nucleotide triphosphate hydrolases"/>
    <property type="match status" value="1"/>
</dbReference>
<evidence type="ECO:0000256" key="2">
    <source>
        <dbReference type="ARBA" id="ARBA00022679"/>
    </source>
</evidence>
<evidence type="ECO:0000256" key="4">
    <source>
        <dbReference type="ARBA" id="ARBA00022777"/>
    </source>
</evidence>
<dbReference type="HAMAP" id="MF_00238">
    <property type="entry name" value="Cytidyl_kinase_type1"/>
    <property type="match status" value="1"/>
</dbReference>
<evidence type="ECO:0000256" key="3">
    <source>
        <dbReference type="ARBA" id="ARBA00022741"/>
    </source>
</evidence>
<evidence type="ECO:0000313" key="10">
    <source>
        <dbReference type="EMBL" id="ACK83249.1"/>
    </source>
</evidence>
<proteinExistence type="inferred from homology"/>
<protein>
    <recommendedName>
        <fullName evidence="8">Cytidylate kinase</fullName>
        <shortName evidence="8">CK</shortName>
        <ecNumber evidence="8">2.7.4.25</ecNumber>
    </recommendedName>
    <alternativeName>
        <fullName evidence="8">Cytidine monophosphate kinase</fullName>
        <shortName evidence="8">CMP kinase</shortName>
    </alternativeName>
</protein>
<dbReference type="GO" id="GO:0036430">
    <property type="term" value="F:CMP kinase activity"/>
    <property type="evidence" value="ECO:0007669"/>
    <property type="project" value="RHEA"/>
</dbReference>
<gene>
    <name evidence="8" type="primary">cmk</name>
    <name evidence="10" type="ordered locus">Mchl_2406</name>
</gene>
<keyword evidence="2 8" id="KW-0808">Transferase</keyword>
<dbReference type="NCBIfam" id="TIGR00017">
    <property type="entry name" value="cmk"/>
    <property type="match status" value="1"/>
</dbReference>
<name>B7KZL7_METC4</name>
<dbReference type="GO" id="GO:0005524">
    <property type="term" value="F:ATP binding"/>
    <property type="evidence" value="ECO:0007669"/>
    <property type="project" value="UniProtKB-UniRule"/>
</dbReference>
<dbReference type="GO" id="GO:0036431">
    <property type="term" value="F:dCMP kinase activity"/>
    <property type="evidence" value="ECO:0007669"/>
    <property type="project" value="InterPro"/>
</dbReference>
<comment type="subcellular location">
    <subcellularLocation>
        <location evidence="8">Cytoplasm</location>
    </subcellularLocation>
</comment>
<comment type="catalytic activity">
    <reaction evidence="6 8">
        <text>dCMP + ATP = dCDP + ADP</text>
        <dbReference type="Rhea" id="RHEA:25094"/>
        <dbReference type="ChEBI" id="CHEBI:30616"/>
        <dbReference type="ChEBI" id="CHEBI:57566"/>
        <dbReference type="ChEBI" id="CHEBI:58593"/>
        <dbReference type="ChEBI" id="CHEBI:456216"/>
        <dbReference type="EC" id="2.7.4.25"/>
    </reaction>
</comment>
<keyword evidence="5 8" id="KW-0067">ATP-binding</keyword>
<dbReference type="SUPFAM" id="SSF52540">
    <property type="entry name" value="P-loop containing nucleoside triphosphate hydrolases"/>
    <property type="match status" value="1"/>
</dbReference>